<evidence type="ECO:0000256" key="1">
    <source>
        <dbReference type="SAM" id="MobiDB-lite"/>
    </source>
</evidence>
<feature type="compositionally biased region" description="Basic and acidic residues" evidence="1">
    <location>
        <begin position="125"/>
        <end position="150"/>
    </location>
</feature>
<gene>
    <name evidence="3" type="ORF">DFH07DRAFT_805649</name>
</gene>
<reference evidence="3" key="1">
    <citation type="submission" date="2023-03" db="EMBL/GenBank/DDBJ databases">
        <title>Massive genome expansion in bonnet fungi (Mycena s.s.) driven by repeated elements and novel gene families across ecological guilds.</title>
        <authorList>
            <consortium name="Lawrence Berkeley National Laboratory"/>
            <person name="Harder C.B."/>
            <person name="Miyauchi S."/>
            <person name="Viragh M."/>
            <person name="Kuo A."/>
            <person name="Thoen E."/>
            <person name="Andreopoulos B."/>
            <person name="Lu D."/>
            <person name="Skrede I."/>
            <person name="Drula E."/>
            <person name="Henrissat B."/>
            <person name="Morin E."/>
            <person name="Kohler A."/>
            <person name="Barry K."/>
            <person name="LaButti K."/>
            <person name="Morin E."/>
            <person name="Salamov A."/>
            <person name="Lipzen A."/>
            <person name="Mereny Z."/>
            <person name="Hegedus B."/>
            <person name="Baldrian P."/>
            <person name="Stursova M."/>
            <person name="Weitz H."/>
            <person name="Taylor A."/>
            <person name="Grigoriev I.V."/>
            <person name="Nagy L.G."/>
            <person name="Martin F."/>
            <person name="Kauserud H."/>
        </authorList>
    </citation>
    <scope>NUCLEOTIDE SEQUENCE</scope>
    <source>
        <strain evidence="3">CBHHK188m</strain>
    </source>
</reference>
<evidence type="ECO:0000313" key="4">
    <source>
        <dbReference type="Proteomes" id="UP001215280"/>
    </source>
</evidence>
<accession>A0AAD7JSP1</accession>
<dbReference type="AlphaFoldDB" id="A0AAD7JSP1"/>
<feature type="signal peptide" evidence="2">
    <location>
        <begin position="1"/>
        <end position="19"/>
    </location>
</feature>
<dbReference type="Proteomes" id="UP001215280">
    <property type="component" value="Unassembled WGS sequence"/>
</dbReference>
<feature type="chain" id="PRO_5042025577" evidence="2">
    <location>
        <begin position="20"/>
        <end position="170"/>
    </location>
</feature>
<organism evidence="3 4">
    <name type="scientific">Mycena maculata</name>
    <dbReference type="NCBI Taxonomy" id="230809"/>
    <lineage>
        <taxon>Eukaryota</taxon>
        <taxon>Fungi</taxon>
        <taxon>Dikarya</taxon>
        <taxon>Basidiomycota</taxon>
        <taxon>Agaricomycotina</taxon>
        <taxon>Agaricomycetes</taxon>
        <taxon>Agaricomycetidae</taxon>
        <taxon>Agaricales</taxon>
        <taxon>Marasmiineae</taxon>
        <taxon>Mycenaceae</taxon>
        <taxon>Mycena</taxon>
    </lineage>
</organism>
<sequence length="170" mass="19228">MPVVTLSRLVLFCAGLAIAFPVHLPTEQGHNQFDPTSFVQKDSRAIEIAGASPTGQGSQLFAFDQWKRITPSRIHEYDPRSTIFNRARWEYERDVEQTSDPLATTAIFAHTQWEDAEATARTRRIQGEENHKNAVEVPRDELQGERKEESAGSGRKSTGPVFFAKVQWDE</sequence>
<feature type="region of interest" description="Disordered" evidence="1">
    <location>
        <begin position="119"/>
        <end position="170"/>
    </location>
</feature>
<protein>
    <submittedName>
        <fullName evidence="3">Uncharacterized protein</fullName>
    </submittedName>
</protein>
<evidence type="ECO:0000313" key="3">
    <source>
        <dbReference type="EMBL" id="KAJ7770899.1"/>
    </source>
</evidence>
<evidence type="ECO:0000256" key="2">
    <source>
        <dbReference type="SAM" id="SignalP"/>
    </source>
</evidence>
<keyword evidence="2" id="KW-0732">Signal</keyword>
<keyword evidence="4" id="KW-1185">Reference proteome</keyword>
<dbReference type="EMBL" id="JARJLG010000023">
    <property type="protein sequence ID" value="KAJ7770899.1"/>
    <property type="molecule type" value="Genomic_DNA"/>
</dbReference>
<name>A0AAD7JSP1_9AGAR</name>
<comment type="caution">
    <text evidence="3">The sequence shown here is derived from an EMBL/GenBank/DDBJ whole genome shotgun (WGS) entry which is preliminary data.</text>
</comment>
<proteinExistence type="predicted"/>